<gene>
    <name evidence="11" type="ORF">ACE1CA_31585</name>
</gene>
<comment type="subcellular location">
    <subcellularLocation>
        <location evidence="2">Membrane</location>
    </subcellularLocation>
</comment>
<dbReference type="GO" id="GO:0016301">
    <property type="term" value="F:kinase activity"/>
    <property type="evidence" value="ECO:0007669"/>
    <property type="project" value="UniProtKB-KW"/>
</dbReference>
<dbReference type="Gene3D" id="1.10.287.130">
    <property type="match status" value="1"/>
</dbReference>
<comment type="catalytic activity">
    <reaction evidence="1">
        <text>ATP + protein L-histidine = ADP + protein N-phospho-L-histidine.</text>
        <dbReference type="EC" id="2.7.13.3"/>
    </reaction>
</comment>
<dbReference type="Pfam" id="PF03924">
    <property type="entry name" value="CHASE"/>
    <property type="match status" value="1"/>
</dbReference>
<dbReference type="SMART" id="SM01079">
    <property type="entry name" value="CHASE"/>
    <property type="match status" value="1"/>
</dbReference>
<dbReference type="InterPro" id="IPR042240">
    <property type="entry name" value="CHASE_sf"/>
</dbReference>
<dbReference type="PROSITE" id="PS50839">
    <property type="entry name" value="CHASE"/>
    <property type="match status" value="1"/>
</dbReference>
<evidence type="ECO:0000256" key="6">
    <source>
        <dbReference type="ARBA" id="ARBA00022777"/>
    </source>
</evidence>
<keyword evidence="4" id="KW-0808">Transferase</keyword>
<evidence type="ECO:0000259" key="10">
    <source>
        <dbReference type="PROSITE" id="PS50839"/>
    </source>
</evidence>
<evidence type="ECO:0000313" key="11">
    <source>
        <dbReference type="EMBL" id="MFB2839057.1"/>
    </source>
</evidence>
<keyword evidence="8 9" id="KW-0472">Membrane</keyword>
<organism evidence="11 12">
    <name type="scientific">Floridaenema evergladense BLCC-F167</name>
    <dbReference type="NCBI Taxonomy" id="3153639"/>
    <lineage>
        <taxon>Bacteria</taxon>
        <taxon>Bacillati</taxon>
        <taxon>Cyanobacteriota</taxon>
        <taxon>Cyanophyceae</taxon>
        <taxon>Oscillatoriophycideae</taxon>
        <taxon>Aerosakkonematales</taxon>
        <taxon>Aerosakkonemataceae</taxon>
        <taxon>Floridanema</taxon>
        <taxon>Floridanema evergladense</taxon>
    </lineage>
</organism>
<evidence type="ECO:0000256" key="4">
    <source>
        <dbReference type="ARBA" id="ARBA00022679"/>
    </source>
</evidence>
<evidence type="ECO:0000256" key="2">
    <source>
        <dbReference type="ARBA" id="ARBA00004370"/>
    </source>
</evidence>
<feature type="domain" description="CHASE" evidence="10">
    <location>
        <begin position="105"/>
        <end position="243"/>
    </location>
</feature>
<keyword evidence="7 9" id="KW-1133">Transmembrane helix</keyword>
<dbReference type="InterPro" id="IPR006189">
    <property type="entry name" value="CHASE_dom"/>
</dbReference>
<feature type="non-terminal residue" evidence="11">
    <location>
        <position position="370"/>
    </location>
</feature>
<dbReference type="EC" id="2.7.13.3" evidence="3"/>
<keyword evidence="5 9" id="KW-0812">Transmembrane</keyword>
<evidence type="ECO:0000256" key="1">
    <source>
        <dbReference type="ARBA" id="ARBA00000085"/>
    </source>
</evidence>
<proteinExistence type="predicted"/>
<accession>A0ABV4WW71</accession>
<dbReference type="SUPFAM" id="SSF47384">
    <property type="entry name" value="Homodimeric domain of signal transducing histidine kinase"/>
    <property type="match status" value="1"/>
</dbReference>
<dbReference type="Pfam" id="PF00512">
    <property type="entry name" value="HisKA"/>
    <property type="match status" value="1"/>
</dbReference>
<dbReference type="RefSeq" id="WP_413281346.1">
    <property type="nucleotide sequence ID" value="NZ_JBHFNT010000290.1"/>
</dbReference>
<keyword evidence="6 11" id="KW-0418">Kinase</keyword>
<evidence type="ECO:0000256" key="3">
    <source>
        <dbReference type="ARBA" id="ARBA00012438"/>
    </source>
</evidence>
<evidence type="ECO:0000256" key="9">
    <source>
        <dbReference type="SAM" id="Phobius"/>
    </source>
</evidence>
<evidence type="ECO:0000256" key="8">
    <source>
        <dbReference type="ARBA" id="ARBA00023136"/>
    </source>
</evidence>
<dbReference type="Proteomes" id="UP001576780">
    <property type="component" value="Unassembled WGS sequence"/>
</dbReference>
<evidence type="ECO:0000256" key="7">
    <source>
        <dbReference type="ARBA" id="ARBA00022989"/>
    </source>
</evidence>
<sequence>MKIKLLPYIASLAAFIVVIGGVAIFDRAESERFRQEERARVLAQTSTVRAKLEGFLNARLLLTRGLVALISTNPNLETEKFNQIARILLIQETGIDRISAVEGTIIRYTYPDMQRDRIMGADLSKIPGQIEVIERMKQTGETQIAGPVELVEGGSALINFTPVFLVDSSEKGKFWGSVTLLIRDRVLFEQVGLTDPHAPLKYALRGRDGLGSQGEVFFGDRTLFEKNPIILNISLPSGSWQLAALPKEGWQNSSTSAWWWRLGGLIASLSFATGVFILVREPTRLRVAIAQTRSANALLKAEILERERIAQALRESESHLKLAKEAAEVANQAKSEFLANMSHELRTPLNGILGYAQIMQRAADLNQYRQ</sequence>
<comment type="caution">
    <text evidence="11">The sequence shown here is derived from an EMBL/GenBank/DDBJ whole genome shotgun (WGS) entry which is preliminary data.</text>
</comment>
<dbReference type="InterPro" id="IPR003661">
    <property type="entry name" value="HisK_dim/P_dom"/>
</dbReference>
<feature type="transmembrane region" description="Helical" evidence="9">
    <location>
        <begin position="258"/>
        <end position="279"/>
    </location>
</feature>
<evidence type="ECO:0000313" key="12">
    <source>
        <dbReference type="Proteomes" id="UP001576780"/>
    </source>
</evidence>
<dbReference type="EMBL" id="JBHFNT010000290">
    <property type="protein sequence ID" value="MFB2839057.1"/>
    <property type="molecule type" value="Genomic_DNA"/>
</dbReference>
<dbReference type="Gene3D" id="3.30.450.350">
    <property type="entry name" value="CHASE domain"/>
    <property type="match status" value="1"/>
</dbReference>
<evidence type="ECO:0000256" key="5">
    <source>
        <dbReference type="ARBA" id="ARBA00022692"/>
    </source>
</evidence>
<dbReference type="InterPro" id="IPR036097">
    <property type="entry name" value="HisK_dim/P_sf"/>
</dbReference>
<reference evidence="11 12" key="1">
    <citation type="submission" date="2024-09" db="EMBL/GenBank/DDBJ databases">
        <title>Floridaenema gen nov. (Aerosakkonemataceae, Aerosakkonematales ord. nov., Cyanobacteria) from benthic tropical and subtropical fresh waters, with the description of four new species.</title>
        <authorList>
            <person name="Moretto J.A."/>
            <person name="Berthold D.E."/>
            <person name="Lefler F.W."/>
            <person name="Huang I.-S."/>
            <person name="Laughinghouse H. IV."/>
        </authorList>
    </citation>
    <scope>NUCLEOTIDE SEQUENCE [LARGE SCALE GENOMIC DNA]</scope>
    <source>
        <strain evidence="11 12">BLCC-F167</strain>
    </source>
</reference>
<dbReference type="CDD" id="cd00082">
    <property type="entry name" value="HisKA"/>
    <property type="match status" value="1"/>
</dbReference>
<protein>
    <recommendedName>
        <fullName evidence="3">histidine kinase</fullName>
        <ecNumber evidence="3">2.7.13.3</ecNumber>
    </recommendedName>
</protein>
<keyword evidence="12" id="KW-1185">Reference proteome</keyword>
<dbReference type="PANTHER" id="PTHR43047">
    <property type="entry name" value="TWO-COMPONENT HISTIDINE PROTEIN KINASE"/>
    <property type="match status" value="1"/>
</dbReference>
<name>A0ABV4WW71_9CYAN</name>
<feature type="transmembrane region" description="Helical" evidence="9">
    <location>
        <begin position="6"/>
        <end position="25"/>
    </location>
</feature>